<dbReference type="AlphaFoldDB" id="A0A392RR40"/>
<evidence type="ECO:0000313" key="2">
    <source>
        <dbReference type="EMBL" id="MCI39083.1"/>
    </source>
</evidence>
<sequence>MLEFAFKLKQETCFETDPCARRRGCCARRNVEAVWVVFVLCAAPGVAWPALGAAC</sequence>
<dbReference type="EMBL" id="LXQA010263388">
    <property type="protein sequence ID" value="MCI39083.1"/>
    <property type="molecule type" value="Genomic_DNA"/>
</dbReference>
<name>A0A392RR40_9FABA</name>
<comment type="caution">
    <text evidence="2">The sequence shown here is derived from an EMBL/GenBank/DDBJ whole genome shotgun (WGS) entry which is preliminary data.</text>
</comment>
<evidence type="ECO:0000313" key="3">
    <source>
        <dbReference type="Proteomes" id="UP000265520"/>
    </source>
</evidence>
<dbReference type="Proteomes" id="UP000265520">
    <property type="component" value="Unassembled WGS sequence"/>
</dbReference>
<keyword evidence="1" id="KW-0812">Transmembrane</keyword>
<organism evidence="2 3">
    <name type="scientific">Trifolium medium</name>
    <dbReference type="NCBI Taxonomy" id="97028"/>
    <lineage>
        <taxon>Eukaryota</taxon>
        <taxon>Viridiplantae</taxon>
        <taxon>Streptophyta</taxon>
        <taxon>Embryophyta</taxon>
        <taxon>Tracheophyta</taxon>
        <taxon>Spermatophyta</taxon>
        <taxon>Magnoliopsida</taxon>
        <taxon>eudicotyledons</taxon>
        <taxon>Gunneridae</taxon>
        <taxon>Pentapetalae</taxon>
        <taxon>rosids</taxon>
        <taxon>fabids</taxon>
        <taxon>Fabales</taxon>
        <taxon>Fabaceae</taxon>
        <taxon>Papilionoideae</taxon>
        <taxon>50 kb inversion clade</taxon>
        <taxon>NPAAA clade</taxon>
        <taxon>Hologalegina</taxon>
        <taxon>IRL clade</taxon>
        <taxon>Trifolieae</taxon>
        <taxon>Trifolium</taxon>
    </lineage>
</organism>
<proteinExistence type="predicted"/>
<keyword evidence="1" id="KW-0472">Membrane</keyword>
<reference evidence="2 3" key="1">
    <citation type="journal article" date="2018" name="Front. Plant Sci.">
        <title>Red Clover (Trifolium pratense) and Zigzag Clover (T. medium) - A Picture of Genomic Similarities and Differences.</title>
        <authorList>
            <person name="Dluhosova J."/>
            <person name="Istvanek J."/>
            <person name="Nedelnik J."/>
            <person name="Repkova J."/>
        </authorList>
    </citation>
    <scope>NUCLEOTIDE SEQUENCE [LARGE SCALE GENOMIC DNA]</scope>
    <source>
        <strain evidence="3">cv. 10/8</strain>
        <tissue evidence="2">Leaf</tissue>
    </source>
</reference>
<feature type="non-terminal residue" evidence="2">
    <location>
        <position position="55"/>
    </location>
</feature>
<evidence type="ECO:0000256" key="1">
    <source>
        <dbReference type="SAM" id="Phobius"/>
    </source>
</evidence>
<protein>
    <submittedName>
        <fullName evidence="2">Uncharacterized protein</fullName>
    </submittedName>
</protein>
<keyword evidence="1" id="KW-1133">Transmembrane helix</keyword>
<feature type="transmembrane region" description="Helical" evidence="1">
    <location>
        <begin position="31"/>
        <end position="51"/>
    </location>
</feature>
<accession>A0A392RR40</accession>
<keyword evidence="3" id="KW-1185">Reference proteome</keyword>